<dbReference type="InterPro" id="IPR023267">
    <property type="entry name" value="RCMT"/>
</dbReference>
<evidence type="ECO:0000256" key="8">
    <source>
        <dbReference type="ARBA" id="ARBA00022884"/>
    </source>
</evidence>
<feature type="compositionally biased region" description="Basic and acidic residues" evidence="11">
    <location>
        <begin position="666"/>
        <end position="677"/>
    </location>
</feature>
<protein>
    <recommendedName>
        <fullName evidence="2">tRNA (cytosine(34)-C(5))-methyltransferase</fullName>
        <ecNumber evidence="2">2.1.1.203</ecNumber>
    </recommendedName>
</protein>
<feature type="region of interest" description="Disordered" evidence="11">
    <location>
        <begin position="666"/>
        <end position="752"/>
    </location>
</feature>
<dbReference type="EC" id="2.1.1.203" evidence="2"/>
<evidence type="ECO:0000256" key="9">
    <source>
        <dbReference type="ARBA" id="ARBA00023242"/>
    </source>
</evidence>
<dbReference type="PANTHER" id="PTHR22808">
    <property type="entry name" value="NCL1 YEAST -RELATED NOL1/NOP2/FMU SUN DOMAIN-CONTAINING"/>
    <property type="match status" value="1"/>
</dbReference>
<feature type="binding site" evidence="10">
    <location>
        <begin position="184"/>
        <end position="190"/>
    </location>
    <ligand>
        <name>S-adenosyl-L-methionine</name>
        <dbReference type="ChEBI" id="CHEBI:59789"/>
    </ligand>
</feature>
<dbReference type="InterPro" id="IPR023270">
    <property type="entry name" value="RCMT_NCL1"/>
</dbReference>
<dbReference type="SUPFAM" id="SSF53335">
    <property type="entry name" value="S-adenosyl-L-methionine-dependent methyltransferases"/>
    <property type="match status" value="1"/>
</dbReference>
<evidence type="ECO:0000259" key="12">
    <source>
        <dbReference type="PROSITE" id="PS51686"/>
    </source>
</evidence>
<evidence type="ECO:0000256" key="1">
    <source>
        <dbReference type="ARBA" id="ARBA00004123"/>
    </source>
</evidence>
<name>A0A1S4G0I2_AEDAE</name>
<dbReference type="InterPro" id="IPR057286">
    <property type="entry name" value="PUA_NSUN2"/>
</dbReference>
<evidence type="ECO:0000256" key="10">
    <source>
        <dbReference type="PROSITE-ProRule" id="PRU01023"/>
    </source>
</evidence>
<keyword evidence="4 10" id="KW-0489">Methyltransferase</keyword>
<dbReference type="GO" id="GO:0000049">
    <property type="term" value="F:tRNA binding"/>
    <property type="evidence" value="ECO:0007669"/>
    <property type="project" value="UniProtKB-KW"/>
</dbReference>
<dbReference type="Pfam" id="PF25378">
    <property type="entry name" value="PUA_NSUN2"/>
    <property type="match status" value="1"/>
</dbReference>
<dbReference type="InterPro" id="IPR049560">
    <property type="entry name" value="MeTrfase_RsmB-F_NOP2_cat"/>
</dbReference>
<keyword evidence="8 10" id="KW-0694">RNA-binding</keyword>
<feature type="compositionally biased region" description="Acidic residues" evidence="11">
    <location>
        <begin position="678"/>
        <end position="689"/>
    </location>
</feature>
<evidence type="ECO:0000256" key="7">
    <source>
        <dbReference type="ARBA" id="ARBA00022694"/>
    </source>
</evidence>
<evidence type="ECO:0000256" key="11">
    <source>
        <dbReference type="SAM" id="MobiDB-lite"/>
    </source>
</evidence>
<dbReference type="InterPro" id="IPR057285">
    <property type="entry name" value="Pre-PUA_NSUN2"/>
</dbReference>
<evidence type="ECO:0000256" key="3">
    <source>
        <dbReference type="ARBA" id="ARBA00022555"/>
    </source>
</evidence>
<dbReference type="AlphaFoldDB" id="A0A1S4G0I2"/>
<dbReference type="PROSITE" id="PS51686">
    <property type="entry name" value="SAM_MT_RSMB_NOP"/>
    <property type="match status" value="1"/>
</dbReference>
<dbReference type="OrthoDB" id="6093671at2759"/>
<evidence type="ECO:0000256" key="4">
    <source>
        <dbReference type="ARBA" id="ARBA00022603"/>
    </source>
</evidence>
<keyword evidence="5 10" id="KW-0808">Transferase</keyword>
<dbReference type="InterPro" id="IPR029063">
    <property type="entry name" value="SAM-dependent_MTases_sf"/>
</dbReference>
<dbReference type="GO" id="GO:0030488">
    <property type="term" value="P:tRNA methylation"/>
    <property type="evidence" value="ECO:0007669"/>
    <property type="project" value="TreeGrafter"/>
</dbReference>
<reference evidence="13" key="3">
    <citation type="submission" date="2012-09" db="EMBL/GenBank/DDBJ databases">
        <authorList>
            <consortium name="VectorBase"/>
        </authorList>
    </citation>
    <scope>NUCLEOTIDE SEQUENCE</scope>
    <source>
        <strain evidence="13">Liverpool</strain>
    </source>
</reference>
<dbReference type="Pfam" id="PF25376">
    <property type="entry name" value="Pre-PUA_NSUN2"/>
    <property type="match status" value="1"/>
</dbReference>
<evidence type="ECO:0000256" key="5">
    <source>
        <dbReference type="ARBA" id="ARBA00022679"/>
    </source>
</evidence>
<dbReference type="KEGG" id="aag:5579023"/>
<keyword evidence="7" id="KW-0819">tRNA processing</keyword>
<feature type="domain" description="SAM-dependent MTase RsmB/NOP-type" evidence="12">
    <location>
        <begin position="62"/>
        <end position="429"/>
    </location>
</feature>
<dbReference type="InterPro" id="IPR001678">
    <property type="entry name" value="MeTrfase_RsmB-F_NOP2_dom"/>
</dbReference>
<feature type="binding site" evidence="10">
    <location>
        <position position="214"/>
    </location>
    <ligand>
        <name>S-adenosyl-L-methionine</name>
        <dbReference type="ChEBI" id="CHEBI:59789"/>
    </ligand>
</feature>
<feature type="binding site" evidence="10">
    <location>
        <position position="241"/>
    </location>
    <ligand>
        <name>S-adenosyl-L-methionine</name>
        <dbReference type="ChEBI" id="CHEBI:59789"/>
    </ligand>
</feature>
<evidence type="ECO:0000313" key="14">
    <source>
        <dbReference type="Proteomes" id="UP000682892"/>
    </source>
</evidence>
<feature type="compositionally biased region" description="Basic and acidic residues" evidence="11">
    <location>
        <begin position="440"/>
        <end position="457"/>
    </location>
</feature>
<feature type="region of interest" description="Disordered" evidence="11">
    <location>
        <begin position="1"/>
        <end position="34"/>
    </location>
</feature>
<evidence type="ECO:0000256" key="6">
    <source>
        <dbReference type="ARBA" id="ARBA00022691"/>
    </source>
</evidence>
<dbReference type="GO" id="GO:0016428">
    <property type="term" value="F:tRNA (cytidine-5-)-methyltransferase activity"/>
    <property type="evidence" value="ECO:0007669"/>
    <property type="project" value="InterPro"/>
</dbReference>
<keyword evidence="6 10" id="KW-0949">S-adenosyl-L-methionine</keyword>
<dbReference type="OMA" id="QLFTEYV"/>
<feature type="binding site" evidence="10">
    <location>
        <position position="268"/>
    </location>
    <ligand>
        <name>S-adenosyl-L-methionine</name>
        <dbReference type="ChEBI" id="CHEBI:59789"/>
    </ligand>
</feature>
<dbReference type="Gene3D" id="3.40.50.150">
    <property type="entry name" value="Vaccinia Virus protein VP39"/>
    <property type="match status" value="1"/>
</dbReference>
<feature type="active site" description="Nucleophile" evidence="10">
    <location>
        <position position="321"/>
    </location>
</feature>
<evidence type="ECO:0000256" key="2">
    <source>
        <dbReference type="ARBA" id="ARBA00012629"/>
    </source>
</evidence>
<feature type="compositionally biased region" description="Basic and acidic residues" evidence="11">
    <location>
        <begin position="19"/>
        <end position="34"/>
    </location>
</feature>
<gene>
    <name evidence="13" type="ORF">AaeL_AAEL013968</name>
</gene>
<sequence length="752" mass="85987">MGKRRGNNKQNPFAKKKRDLREKESEPARREKPYDDIVRANESFETYYKHQNICKPEEWDEFMGKLRANLPVTFRITGSKSQARALLKIIKDTFFSEYYRAVAEFRENGEDVPEPQCLGWYPNEFAWQLDLSRKDIRRSEPLYKLHNFLIAETSSGNISRQEAVSMIPPLVLGVEPQHKVLDMCAAPGSKTAQLIEALHAGGENLPTGFVMANDIDNNRCYMLVHQAKRLSSPCCVVTNADSSNFPNLKLKTESGEMQTLKYDRILCDVPCSGDGTMRKNPDIWTKWNLQHACNLHGLQYRIVRRGAELLEVGGKLVYSTCSLNPIENEAVLHYLLTQTGDAMEIVDASHLLPSLKHNPGITYWEPATKDMKFYKTFDEVPQMYHTIIRPQMFPPAPEDVAKFNLEKCIRVMPHQQNTGGFFIALLEKKKPLPWETSEAETTKEADAKKQDDEEPARKKPRYRRGFKEDPFVFFDGQEDIFDSIKDFYKLNDAFEPKNLLTRCKEGKKKNIYFCSEILRHVITNNEERIKFINLGVKSFARCDNRNMECDFRLAQEGLPSVIGFLGPDRQLSIGRDDLVRLLSNNDPTRPPEISTLSEETQNSVQKLGPGSCVLKYDEDDLQLDIVGWRGTKSLRAYVDQHDTVHMLRLLGADVSKYEKNKFEAKKEAEAEKETNKDEADDDVTEDVTQAEENGEKAVVAEVKEESKDTEAVKEEAKEESKDAAAVTDEVKEESKDEDVKMESENDVKVESS</sequence>
<dbReference type="PANTHER" id="PTHR22808:SF1">
    <property type="entry name" value="RNA CYTOSINE-C(5)-METHYLTRANSFERASE NSUN2-RELATED"/>
    <property type="match status" value="1"/>
</dbReference>
<keyword evidence="3" id="KW-0820">tRNA-binding</keyword>
<keyword evidence="9" id="KW-0539">Nucleus</keyword>
<comment type="similarity">
    <text evidence="10">Belongs to the class I-like SAM-binding methyltransferase superfamily. RsmB/NOP family.</text>
</comment>
<dbReference type="GO" id="GO:0005737">
    <property type="term" value="C:cytoplasm"/>
    <property type="evidence" value="ECO:0007669"/>
    <property type="project" value="TreeGrafter"/>
</dbReference>
<dbReference type="GO" id="GO:0005634">
    <property type="term" value="C:nucleus"/>
    <property type="evidence" value="ECO:0007669"/>
    <property type="project" value="UniProtKB-SubCell"/>
</dbReference>
<feature type="region of interest" description="Disordered" evidence="11">
    <location>
        <begin position="435"/>
        <end position="460"/>
    </location>
</feature>
<accession>A0A1S4G0I2</accession>
<reference evidence="13" key="2">
    <citation type="journal article" date="2007" name="Science">
        <title>Genome sequence of Aedes aegypti, a major arbovirus vector.</title>
        <authorList>
            <person name="Nene V."/>
            <person name="Wortman J.R."/>
            <person name="Lawson D."/>
            <person name="Haas B."/>
            <person name="Kodira C."/>
            <person name="Tu Z.J."/>
            <person name="Loftus B."/>
            <person name="Xi Z."/>
            <person name="Megy K."/>
            <person name="Grabherr M."/>
            <person name="Ren Q."/>
            <person name="Zdobnov E.M."/>
            <person name="Lobo N.F."/>
            <person name="Campbell K.S."/>
            <person name="Brown S.E."/>
            <person name="Bonaldo M.F."/>
            <person name="Zhu J."/>
            <person name="Sinkins S.P."/>
            <person name="Hogenkamp D.G."/>
            <person name="Amedeo P."/>
            <person name="Arensburger P."/>
            <person name="Atkinson P.W."/>
            <person name="Bidwell S."/>
            <person name="Biedler J."/>
            <person name="Birney E."/>
            <person name="Bruggner R.V."/>
            <person name="Costas J."/>
            <person name="Coy M.R."/>
            <person name="Crabtree J."/>
            <person name="Crawford M."/>
            <person name="Debruyn B."/>
            <person name="Decaprio D."/>
            <person name="Eiglmeier K."/>
            <person name="Eisenstadt E."/>
            <person name="El-Dorry H."/>
            <person name="Gelbart W.M."/>
            <person name="Gomes S.L."/>
            <person name="Hammond M."/>
            <person name="Hannick L.I."/>
            <person name="Hogan J.R."/>
            <person name="Holmes M.H."/>
            <person name="Jaffe D."/>
            <person name="Johnston J.S."/>
            <person name="Kennedy R.C."/>
            <person name="Koo H."/>
            <person name="Kravitz S."/>
            <person name="Kriventseva E.V."/>
            <person name="Kulp D."/>
            <person name="Labutti K."/>
            <person name="Lee E."/>
            <person name="Li S."/>
            <person name="Lovin D.D."/>
            <person name="Mao C."/>
            <person name="Mauceli E."/>
            <person name="Menck C.F."/>
            <person name="Miller J.R."/>
            <person name="Montgomery P."/>
            <person name="Mori A."/>
            <person name="Nascimento A.L."/>
            <person name="Naveira H.F."/>
            <person name="Nusbaum C."/>
            <person name="O'leary S."/>
            <person name="Orvis J."/>
            <person name="Pertea M."/>
            <person name="Quesneville H."/>
            <person name="Reidenbach K.R."/>
            <person name="Rogers Y.H."/>
            <person name="Roth C.W."/>
            <person name="Schneider J.R."/>
            <person name="Schatz M."/>
            <person name="Shumway M."/>
            <person name="Stanke M."/>
            <person name="Stinson E.O."/>
            <person name="Tubio J.M."/>
            <person name="Vanzee J.P."/>
            <person name="Verjovski-Almeida S."/>
            <person name="Werner D."/>
            <person name="White O."/>
            <person name="Wyder S."/>
            <person name="Zeng Q."/>
            <person name="Zhao Q."/>
            <person name="Zhao Y."/>
            <person name="Hill C.A."/>
            <person name="Raikhel A.S."/>
            <person name="Soares M.B."/>
            <person name="Knudson D.L."/>
            <person name="Lee N.H."/>
            <person name="Galagan J."/>
            <person name="Salzberg S.L."/>
            <person name="Paulsen I.T."/>
            <person name="Dimopoulos G."/>
            <person name="Collins F.H."/>
            <person name="Birren B."/>
            <person name="Fraser-Liggett C.M."/>
            <person name="Severson D.W."/>
        </authorList>
    </citation>
    <scope>NUCLEOTIDE SEQUENCE [LARGE SCALE GENOMIC DNA]</scope>
    <source>
        <strain evidence="13">Liverpool</strain>
    </source>
</reference>
<organism evidence="13 14">
    <name type="scientific">Aedes aegypti</name>
    <name type="common">Yellowfever mosquito</name>
    <name type="synonym">Culex aegypti</name>
    <dbReference type="NCBI Taxonomy" id="7159"/>
    <lineage>
        <taxon>Eukaryota</taxon>
        <taxon>Metazoa</taxon>
        <taxon>Ecdysozoa</taxon>
        <taxon>Arthropoda</taxon>
        <taxon>Hexapoda</taxon>
        <taxon>Insecta</taxon>
        <taxon>Pterygota</taxon>
        <taxon>Neoptera</taxon>
        <taxon>Endopterygota</taxon>
        <taxon>Diptera</taxon>
        <taxon>Nematocera</taxon>
        <taxon>Culicoidea</taxon>
        <taxon>Culicidae</taxon>
        <taxon>Culicinae</taxon>
        <taxon>Aedini</taxon>
        <taxon>Aedes</taxon>
        <taxon>Stegomyia</taxon>
    </lineage>
</organism>
<comment type="subcellular location">
    <subcellularLocation>
        <location evidence="1">Nucleus</location>
    </subcellularLocation>
</comment>
<dbReference type="CTD" id="54888"/>
<dbReference type="EMBL" id="CH478156">
    <property type="protein sequence ID" value="EAT33764.1"/>
    <property type="molecule type" value="Genomic_DNA"/>
</dbReference>
<reference evidence="13" key="1">
    <citation type="submission" date="2005-10" db="EMBL/GenBank/DDBJ databases">
        <authorList>
            <person name="Loftus B.J."/>
            <person name="Nene V.M."/>
            <person name="Hannick L.I."/>
            <person name="Bidwell S."/>
            <person name="Haas B."/>
            <person name="Amedeo P."/>
            <person name="Orvis J."/>
            <person name="Wortman J.R."/>
            <person name="White O.R."/>
            <person name="Salzberg S."/>
            <person name="Shumway M."/>
            <person name="Koo H."/>
            <person name="Zhao Y."/>
            <person name="Holmes M."/>
            <person name="Miller J."/>
            <person name="Schatz M."/>
            <person name="Pop M."/>
            <person name="Pai G."/>
            <person name="Utterback T."/>
            <person name="Rogers Y.-H."/>
            <person name="Kravitz S."/>
            <person name="Fraser C.M."/>
        </authorList>
    </citation>
    <scope>NUCLEOTIDE SEQUENCE</scope>
    <source>
        <strain evidence="13">Liverpool</strain>
    </source>
</reference>
<proteinExistence type="inferred from homology"/>
<dbReference type="PRINTS" id="PR02011">
    <property type="entry name" value="RCMTNCL1"/>
</dbReference>
<dbReference type="Pfam" id="PF01189">
    <property type="entry name" value="Methyltr_RsmB-F"/>
    <property type="match status" value="1"/>
</dbReference>
<feature type="compositionally biased region" description="Low complexity" evidence="11">
    <location>
        <begin position="690"/>
        <end position="700"/>
    </location>
</feature>
<feature type="compositionally biased region" description="Basic and acidic residues" evidence="11">
    <location>
        <begin position="701"/>
        <end position="752"/>
    </location>
</feature>
<dbReference type="PRINTS" id="PR02008">
    <property type="entry name" value="RCMTFAMILY"/>
</dbReference>
<evidence type="ECO:0000313" key="13">
    <source>
        <dbReference type="EMBL" id="EAT33764.1"/>
    </source>
</evidence>
<dbReference type="HOGENOM" id="CLU_005316_4_3_1"/>
<dbReference type="Proteomes" id="UP000682892">
    <property type="component" value="Unassembled WGS sequence"/>
</dbReference>